<name>A0ABN0TLM8_9ACTN</name>
<evidence type="ECO:0000256" key="2">
    <source>
        <dbReference type="ARBA" id="ARBA00022692"/>
    </source>
</evidence>
<dbReference type="InterPro" id="IPR011701">
    <property type="entry name" value="MFS"/>
</dbReference>
<keyword evidence="4 6" id="KW-0472">Membrane</keyword>
<gene>
    <name evidence="7" type="ORF">GCM10009539_07470</name>
</gene>
<evidence type="ECO:0008006" key="9">
    <source>
        <dbReference type="Google" id="ProtNLM"/>
    </source>
</evidence>
<dbReference type="EMBL" id="BAAAGX010000004">
    <property type="protein sequence ID" value="GAA0224804.1"/>
    <property type="molecule type" value="Genomic_DNA"/>
</dbReference>
<comment type="caution">
    <text evidence="7">The sequence shown here is derived from an EMBL/GenBank/DDBJ whole genome shotgun (WGS) entry which is preliminary data.</text>
</comment>
<feature type="transmembrane region" description="Helical" evidence="6">
    <location>
        <begin position="39"/>
        <end position="56"/>
    </location>
</feature>
<evidence type="ECO:0000256" key="5">
    <source>
        <dbReference type="SAM" id="MobiDB-lite"/>
    </source>
</evidence>
<keyword evidence="3 6" id="KW-1133">Transmembrane helix</keyword>
<proteinExistence type="predicted"/>
<protein>
    <recommendedName>
        <fullName evidence="9">MFS transporter</fullName>
    </recommendedName>
</protein>
<reference evidence="7 8" key="1">
    <citation type="journal article" date="2019" name="Int. J. Syst. Evol. Microbiol.">
        <title>The Global Catalogue of Microorganisms (GCM) 10K type strain sequencing project: providing services to taxonomists for standard genome sequencing and annotation.</title>
        <authorList>
            <consortium name="The Broad Institute Genomics Platform"/>
            <consortium name="The Broad Institute Genome Sequencing Center for Infectious Disease"/>
            <person name="Wu L."/>
            <person name="Ma J."/>
        </authorList>
    </citation>
    <scope>NUCLEOTIDE SEQUENCE [LARGE SCALE GENOMIC DNA]</scope>
    <source>
        <strain evidence="7 8">JCM 10425</strain>
    </source>
</reference>
<organism evidence="7 8">
    <name type="scientific">Cryptosporangium japonicum</name>
    <dbReference type="NCBI Taxonomy" id="80872"/>
    <lineage>
        <taxon>Bacteria</taxon>
        <taxon>Bacillati</taxon>
        <taxon>Actinomycetota</taxon>
        <taxon>Actinomycetes</taxon>
        <taxon>Cryptosporangiales</taxon>
        <taxon>Cryptosporangiaceae</taxon>
        <taxon>Cryptosporangium</taxon>
    </lineage>
</organism>
<comment type="subcellular location">
    <subcellularLocation>
        <location evidence="1">Membrane</location>
        <topology evidence="1">Multi-pass membrane protein</topology>
    </subcellularLocation>
</comment>
<dbReference type="Proteomes" id="UP001500967">
    <property type="component" value="Unassembled WGS sequence"/>
</dbReference>
<dbReference type="Pfam" id="PF07690">
    <property type="entry name" value="MFS_1"/>
    <property type="match status" value="1"/>
</dbReference>
<dbReference type="InterPro" id="IPR051788">
    <property type="entry name" value="MFS_Transporter"/>
</dbReference>
<dbReference type="PANTHER" id="PTHR23514:SF13">
    <property type="entry name" value="INNER MEMBRANE PROTEIN YBJJ"/>
    <property type="match status" value="1"/>
</dbReference>
<keyword evidence="2 6" id="KW-0812">Transmembrane</keyword>
<feature type="transmembrane region" description="Helical" evidence="6">
    <location>
        <begin position="93"/>
        <end position="111"/>
    </location>
</feature>
<dbReference type="PANTHER" id="PTHR23514">
    <property type="entry name" value="BYPASS OF STOP CODON PROTEIN 6"/>
    <property type="match status" value="1"/>
</dbReference>
<evidence type="ECO:0000256" key="6">
    <source>
        <dbReference type="SAM" id="Phobius"/>
    </source>
</evidence>
<dbReference type="InterPro" id="IPR036259">
    <property type="entry name" value="MFS_trans_sf"/>
</dbReference>
<evidence type="ECO:0000313" key="8">
    <source>
        <dbReference type="Proteomes" id="UP001500967"/>
    </source>
</evidence>
<feature type="transmembrane region" description="Helical" evidence="6">
    <location>
        <begin position="152"/>
        <end position="173"/>
    </location>
</feature>
<evidence type="ECO:0000256" key="3">
    <source>
        <dbReference type="ARBA" id="ARBA00022989"/>
    </source>
</evidence>
<feature type="transmembrane region" description="Helical" evidence="6">
    <location>
        <begin position="68"/>
        <end position="87"/>
    </location>
</feature>
<evidence type="ECO:0000256" key="4">
    <source>
        <dbReference type="ARBA" id="ARBA00023136"/>
    </source>
</evidence>
<sequence length="265" mass="26112">MLVLLGAIAGSTAFAEGALSDWGALHLRETLHASPGIAAAGYAAFCLAMGCGRLAGARWVIRFGDTRVLVAGSLAAAVGATAAAHAVDQFVAIGGFVLVGVGLANVFPLVIGRAGLVGGPRGVGLASTVGYSGLLGGPPVVGFLAAHAGLPAALSTITALALVAAALAVVVAVELPDATTVAAALRSRARSYAAFTADRLTSSLGDLSLLLDASDHAVSADRTRPASPPASDPTPTATTDSTPAENRPGAATGIRAYPGLEFLVR</sequence>
<evidence type="ECO:0000256" key="1">
    <source>
        <dbReference type="ARBA" id="ARBA00004141"/>
    </source>
</evidence>
<feature type="compositionally biased region" description="Low complexity" evidence="5">
    <location>
        <begin position="233"/>
        <end position="244"/>
    </location>
</feature>
<dbReference type="Gene3D" id="1.20.1250.20">
    <property type="entry name" value="MFS general substrate transporter like domains"/>
    <property type="match status" value="1"/>
</dbReference>
<feature type="region of interest" description="Disordered" evidence="5">
    <location>
        <begin position="219"/>
        <end position="252"/>
    </location>
</feature>
<feature type="transmembrane region" description="Helical" evidence="6">
    <location>
        <begin position="123"/>
        <end position="146"/>
    </location>
</feature>
<evidence type="ECO:0000313" key="7">
    <source>
        <dbReference type="EMBL" id="GAA0224804.1"/>
    </source>
</evidence>
<dbReference type="SUPFAM" id="SSF103473">
    <property type="entry name" value="MFS general substrate transporter"/>
    <property type="match status" value="1"/>
</dbReference>
<keyword evidence="8" id="KW-1185">Reference proteome</keyword>
<accession>A0ABN0TLM8</accession>